<dbReference type="GO" id="GO:0007229">
    <property type="term" value="P:integrin-mediated signaling pathway"/>
    <property type="evidence" value="ECO:0007669"/>
    <property type="project" value="UniProtKB-KW"/>
</dbReference>
<dbReference type="AlphaFoldDB" id="A0A210Q1L7"/>
<gene>
    <name evidence="1" type="ORF">KP79_PYT04865</name>
</gene>
<dbReference type="OrthoDB" id="9996127at2759"/>
<dbReference type="InterPro" id="IPR031793">
    <property type="entry name" value="KICSTOR_ITFG2"/>
</dbReference>
<dbReference type="PANTHER" id="PTHR16317:SF1">
    <property type="entry name" value="KICSTOR COMPLEX PROTEIN ITFG2"/>
    <property type="match status" value="1"/>
</dbReference>
<dbReference type="Gene3D" id="2.130.10.130">
    <property type="entry name" value="Integrin alpha, N-terminal"/>
    <property type="match status" value="1"/>
</dbReference>
<dbReference type="Pfam" id="PF15907">
    <property type="entry name" value="Itfg2"/>
    <property type="match status" value="1"/>
</dbReference>
<evidence type="ECO:0000313" key="1">
    <source>
        <dbReference type="EMBL" id="OWF42641.1"/>
    </source>
</evidence>
<reference evidence="1 2" key="1">
    <citation type="journal article" date="2017" name="Nat. Ecol. Evol.">
        <title>Scallop genome provides insights into evolution of bilaterian karyotype and development.</title>
        <authorList>
            <person name="Wang S."/>
            <person name="Zhang J."/>
            <person name="Jiao W."/>
            <person name="Li J."/>
            <person name="Xun X."/>
            <person name="Sun Y."/>
            <person name="Guo X."/>
            <person name="Huan P."/>
            <person name="Dong B."/>
            <person name="Zhang L."/>
            <person name="Hu X."/>
            <person name="Sun X."/>
            <person name="Wang J."/>
            <person name="Zhao C."/>
            <person name="Wang Y."/>
            <person name="Wang D."/>
            <person name="Huang X."/>
            <person name="Wang R."/>
            <person name="Lv J."/>
            <person name="Li Y."/>
            <person name="Zhang Z."/>
            <person name="Liu B."/>
            <person name="Lu W."/>
            <person name="Hui Y."/>
            <person name="Liang J."/>
            <person name="Zhou Z."/>
            <person name="Hou R."/>
            <person name="Li X."/>
            <person name="Liu Y."/>
            <person name="Li H."/>
            <person name="Ning X."/>
            <person name="Lin Y."/>
            <person name="Zhao L."/>
            <person name="Xing Q."/>
            <person name="Dou J."/>
            <person name="Li Y."/>
            <person name="Mao J."/>
            <person name="Guo H."/>
            <person name="Dou H."/>
            <person name="Li T."/>
            <person name="Mu C."/>
            <person name="Jiang W."/>
            <person name="Fu Q."/>
            <person name="Fu X."/>
            <person name="Miao Y."/>
            <person name="Liu J."/>
            <person name="Yu Q."/>
            <person name="Li R."/>
            <person name="Liao H."/>
            <person name="Li X."/>
            <person name="Kong Y."/>
            <person name="Jiang Z."/>
            <person name="Chourrout D."/>
            <person name="Li R."/>
            <person name="Bao Z."/>
        </authorList>
    </citation>
    <scope>NUCLEOTIDE SEQUENCE [LARGE SCALE GENOMIC DNA]</scope>
    <source>
        <strain evidence="1 2">PY_sf001</strain>
    </source>
</reference>
<sequence length="421" mass="47185">MWRTVSFVERVEVDFDGNLFNQALTLADIDNDKANELIVGNTEGDLAIFKGTNRTPWKVCTDLGMITCIGVGDVYGKGKNILVVLTAEGWCYLFEVKGESSSGENGKETEEELDKIVKPSFTQHLPANGKVLLIADIDGDGQTEVVVGYSDRVVRCFTWSVSQDHEAEQASGKFLQSGKWQLTGQIGSLTVNMCEDGRPELLVSQPGGTYVTLYHDTEEEDANIHKFENERLGISRTRNTSISTEIVGGIKKGIRGEPFEAGTFYALCTLDGTLLLVENKQILWSLQVDHQLFSLTKLDITGNGKEEVVCCAWDGQTYIVNHTRDVVRYHFEENVKAFTAGQFSVTSSDNVPCFVYATFNNKIYIYYNISLPQVESTNLIEVMDRIPETHQLLQQLNIINPDTKKLREIYHWCLYGKKAQT</sequence>
<dbReference type="SUPFAM" id="SSF69318">
    <property type="entry name" value="Integrin alpha N-terminal domain"/>
    <property type="match status" value="1"/>
</dbReference>
<organism evidence="1 2">
    <name type="scientific">Mizuhopecten yessoensis</name>
    <name type="common">Japanese scallop</name>
    <name type="synonym">Patinopecten yessoensis</name>
    <dbReference type="NCBI Taxonomy" id="6573"/>
    <lineage>
        <taxon>Eukaryota</taxon>
        <taxon>Metazoa</taxon>
        <taxon>Spiralia</taxon>
        <taxon>Lophotrochozoa</taxon>
        <taxon>Mollusca</taxon>
        <taxon>Bivalvia</taxon>
        <taxon>Autobranchia</taxon>
        <taxon>Pteriomorphia</taxon>
        <taxon>Pectinida</taxon>
        <taxon>Pectinoidea</taxon>
        <taxon>Pectinidae</taxon>
        <taxon>Mizuhopecten</taxon>
    </lineage>
</organism>
<dbReference type="GO" id="GO:0032006">
    <property type="term" value="P:regulation of TOR signaling"/>
    <property type="evidence" value="ECO:0007669"/>
    <property type="project" value="TreeGrafter"/>
</dbReference>
<comment type="caution">
    <text evidence="1">The sequence shown here is derived from an EMBL/GenBank/DDBJ whole genome shotgun (WGS) entry which is preliminary data.</text>
</comment>
<keyword evidence="1" id="KW-0401">Integrin</keyword>
<accession>A0A210Q1L7</accession>
<proteinExistence type="predicted"/>
<dbReference type="STRING" id="6573.A0A210Q1L7"/>
<dbReference type="InterPro" id="IPR028994">
    <property type="entry name" value="Integrin_alpha_N"/>
</dbReference>
<name>A0A210Q1L7_MIZYE</name>
<dbReference type="EMBL" id="NEDP02005240">
    <property type="protein sequence ID" value="OWF42641.1"/>
    <property type="molecule type" value="Genomic_DNA"/>
</dbReference>
<protein>
    <submittedName>
        <fullName evidence="1">Integrin-alpha FG-GAP repeat-containing protein 2</fullName>
    </submittedName>
</protein>
<dbReference type="Proteomes" id="UP000242188">
    <property type="component" value="Unassembled WGS sequence"/>
</dbReference>
<keyword evidence="2" id="KW-1185">Reference proteome</keyword>
<dbReference type="PANTHER" id="PTHR16317">
    <property type="entry name" value="INTEGRIN ALPHA REPEAT DOMAIN-CONTAINING"/>
    <property type="match status" value="1"/>
</dbReference>
<evidence type="ECO:0000313" key="2">
    <source>
        <dbReference type="Proteomes" id="UP000242188"/>
    </source>
</evidence>